<dbReference type="GO" id="GO:0000160">
    <property type="term" value="P:phosphorelay signal transduction system"/>
    <property type="evidence" value="ECO:0007669"/>
    <property type="project" value="InterPro"/>
</dbReference>
<dbReference type="SUPFAM" id="SSF52172">
    <property type="entry name" value="CheY-like"/>
    <property type="match status" value="1"/>
</dbReference>
<feature type="domain" description="Response regulatory" evidence="2">
    <location>
        <begin position="4"/>
        <end position="132"/>
    </location>
</feature>
<evidence type="ECO:0000313" key="3">
    <source>
        <dbReference type="EMBL" id="POS00708.1"/>
    </source>
</evidence>
<dbReference type="Gene3D" id="3.40.50.2300">
    <property type="match status" value="1"/>
</dbReference>
<sequence>MFTKILVAEDFDSINIALVQTLQTLDIDTIEYTKYCDDALLKYKKSIADTNPFDLVITDLSFVQDYREVAIASGNQLIDALRALNPNVKILVYSVENRAHNIRLLFEDKNINGYVHKSRNSISQLKTAITHIYNGSNYISPELEHLLHKQNNLEIDRYDISLLQYLAQGKSIDDMATTFLQLNIKPNSKSSIEKRVARLKDLFKAHNNIHLIAIVKDLGII</sequence>
<dbReference type="Proteomes" id="UP000237056">
    <property type="component" value="Unassembled WGS sequence"/>
</dbReference>
<evidence type="ECO:0000256" key="1">
    <source>
        <dbReference type="PROSITE-ProRule" id="PRU00169"/>
    </source>
</evidence>
<dbReference type="GO" id="GO:0003677">
    <property type="term" value="F:DNA binding"/>
    <property type="evidence" value="ECO:0007669"/>
    <property type="project" value="UniProtKB-KW"/>
</dbReference>
<accession>A0A2S4N4P8</accession>
<evidence type="ECO:0000259" key="2">
    <source>
        <dbReference type="PROSITE" id="PS50110"/>
    </source>
</evidence>
<feature type="modified residue" description="4-aspartylphosphate" evidence="1">
    <location>
        <position position="59"/>
    </location>
</feature>
<organism evidence="3 4">
    <name type="scientific">Flavobacterium croceum DSM 17960</name>
    <dbReference type="NCBI Taxonomy" id="1121886"/>
    <lineage>
        <taxon>Bacteria</taxon>
        <taxon>Pseudomonadati</taxon>
        <taxon>Bacteroidota</taxon>
        <taxon>Flavobacteriia</taxon>
        <taxon>Flavobacteriales</taxon>
        <taxon>Flavobacteriaceae</taxon>
        <taxon>Flavobacterium</taxon>
    </lineage>
</organism>
<gene>
    <name evidence="3" type="ORF">Q361_1284</name>
</gene>
<reference evidence="3 4" key="1">
    <citation type="submission" date="2018-01" db="EMBL/GenBank/DDBJ databases">
        <title>Genomic Encyclopedia of Type Strains, Phase I: the one thousand microbial genomes (KMG-I) project.</title>
        <authorList>
            <person name="Goeker M."/>
        </authorList>
    </citation>
    <scope>NUCLEOTIDE SEQUENCE [LARGE SCALE GENOMIC DNA]</scope>
    <source>
        <strain evidence="3 4">DSM 17960</strain>
    </source>
</reference>
<dbReference type="RefSeq" id="WP_103727075.1">
    <property type="nucleotide sequence ID" value="NZ_PQNY01000028.1"/>
</dbReference>
<protein>
    <submittedName>
        <fullName evidence="3">DNA-binding NarL/FixJ family response regulator</fullName>
    </submittedName>
</protein>
<keyword evidence="3" id="KW-0238">DNA-binding</keyword>
<dbReference type="PROSITE" id="PS50110">
    <property type="entry name" value="RESPONSE_REGULATORY"/>
    <property type="match status" value="1"/>
</dbReference>
<dbReference type="OrthoDB" id="659223at2"/>
<dbReference type="AlphaFoldDB" id="A0A2S4N4P8"/>
<keyword evidence="1" id="KW-0597">Phosphoprotein</keyword>
<proteinExistence type="predicted"/>
<dbReference type="InterPro" id="IPR011006">
    <property type="entry name" value="CheY-like_superfamily"/>
</dbReference>
<evidence type="ECO:0000313" key="4">
    <source>
        <dbReference type="Proteomes" id="UP000237056"/>
    </source>
</evidence>
<dbReference type="EMBL" id="PQNY01000028">
    <property type="protein sequence ID" value="POS00708.1"/>
    <property type="molecule type" value="Genomic_DNA"/>
</dbReference>
<comment type="caution">
    <text evidence="3">The sequence shown here is derived from an EMBL/GenBank/DDBJ whole genome shotgun (WGS) entry which is preliminary data.</text>
</comment>
<keyword evidence="4" id="KW-1185">Reference proteome</keyword>
<name>A0A2S4N4P8_9FLAO</name>
<dbReference type="InterPro" id="IPR001789">
    <property type="entry name" value="Sig_transdc_resp-reg_receiver"/>
</dbReference>